<protein>
    <submittedName>
        <fullName evidence="1">Uncharacterized protein</fullName>
    </submittedName>
</protein>
<dbReference type="EMBL" id="LACB01000016">
    <property type="protein sequence ID" value="KAJ9492176.1"/>
    <property type="molecule type" value="Genomic_DNA"/>
</dbReference>
<accession>A0AAI9XCE3</accession>
<reference evidence="1" key="1">
    <citation type="submission" date="2015-06" db="EMBL/GenBank/DDBJ databases">
        <authorList>
            <person name="Nguyen H."/>
        </authorList>
    </citation>
    <scope>NUCLEOTIDE SEQUENCE</scope>
    <source>
        <strain evidence="1">DAOM 180753</strain>
    </source>
</reference>
<proteinExistence type="predicted"/>
<name>A0AAI9XCE3_PENTH</name>
<comment type="caution">
    <text evidence="1">The sequence shown here is derived from an EMBL/GenBank/DDBJ whole genome shotgun (WGS) entry which is preliminary data.</text>
</comment>
<dbReference type="InterPro" id="IPR053175">
    <property type="entry name" value="DHMBA_Reg_Transcription_Factor"/>
</dbReference>
<dbReference type="PANTHER" id="PTHR38791:SF5">
    <property type="entry name" value="TRANSCRIPTION FACTOR DBAG-RELATED"/>
    <property type="match status" value="1"/>
</dbReference>
<organism evidence="1 2">
    <name type="scientific">Penicillium thymicola</name>
    <dbReference type="NCBI Taxonomy" id="293382"/>
    <lineage>
        <taxon>Eukaryota</taxon>
        <taxon>Fungi</taxon>
        <taxon>Dikarya</taxon>
        <taxon>Ascomycota</taxon>
        <taxon>Pezizomycotina</taxon>
        <taxon>Eurotiomycetes</taxon>
        <taxon>Eurotiomycetidae</taxon>
        <taxon>Eurotiales</taxon>
        <taxon>Aspergillaceae</taxon>
        <taxon>Penicillium</taxon>
    </lineage>
</organism>
<dbReference type="AlphaFoldDB" id="A0AAI9XCE3"/>
<evidence type="ECO:0000313" key="2">
    <source>
        <dbReference type="Proteomes" id="UP001227192"/>
    </source>
</evidence>
<dbReference type="PANTHER" id="PTHR38791">
    <property type="entry name" value="ZN(II)2CYS6 TRANSCRIPTION FACTOR (EUROFUNG)-RELATED-RELATED"/>
    <property type="match status" value="1"/>
</dbReference>
<dbReference type="Proteomes" id="UP001227192">
    <property type="component" value="Unassembled WGS sequence"/>
</dbReference>
<gene>
    <name evidence="1" type="ORF">VN97_g1058</name>
</gene>
<evidence type="ECO:0000313" key="1">
    <source>
        <dbReference type="EMBL" id="KAJ9492176.1"/>
    </source>
</evidence>
<reference evidence="1" key="2">
    <citation type="journal article" date="2016" name="Fungal Biol.">
        <title>Ochratoxin A production by Penicillium thymicola.</title>
        <authorList>
            <person name="Nguyen H.D.T."/>
            <person name="McMullin D.R."/>
            <person name="Ponomareva E."/>
            <person name="Riley R."/>
            <person name="Pomraning K.R."/>
            <person name="Baker S.E."/>
            <person name="Seifert K.A."/>
        </authorList>
    </citation>
    <scope>NUCLEOTIDE SEQUENCE</scope>
    <source>
        <strain evidence="1">DAOM 180753</strain>
    </source>
</reference>
<sequence length="136" mass="14933">MRQLGNYPLEVQPSYELDATKYEAVCYLLRSNAIPSGFWTSEIISNFLVHSGGSAGQRAMKTSVVATATAMLSRVRGLRSLNDIARREYGSALRLLNAALADIEEAKTNQTLGAVIMLAIYEVWNFAFLPPSDGCR</sequence>
<keyword evidence="2" id="KW-1185">Reference proteome</keyword>